<reference evidence="8" key="1">
    <citation type="submission" date="2015-01" db="EMBL/GenBank/DDBJ databases">
        <authorList>
            <person name="Paterson Steve"/>
        </authorList>
    </citation>
    <scope>NUCLEOTIDE SEQUENCE [LARGE SCALE GENOMIC DNA]</scope>
    <source>
        <strain evidence="8">OBR1</strain>
    </source>
</reference>
<keyword evidence="7" id="KW-0282">Flagellum</keyword>
<name>A0A0G4K1U8_9GAMM</name>
<dbReference type="InterPro" id="IPR003713">
    <property type="entry name" value="FliS"/>
</dbReference>
<keyword evidence="5" id="KW-0143">Chaperone</keyword>
<dbReference type="EMBL" id="CGIG01000001">
    <property type="protein sequence ID" value="CPR21037.1"/>
    <property type="molecule type" value="Genomic_DNA"/>
</dbReference>
<dbReference type="NCBIfam" id="TIGR00208">
    <property type="entry name" value="fliS"/>
    <property type="match status" value="1"/>
</dbReference>
<dbReference type="InterPro" id="IPR036584">
    <property type="entry name" value="FliS_sf"/>
</dbReference>
<gene>
    <name evidence="7" type="ORF">BN1221_04654</name>
</gene>
<dbReference type="PANTHER" id="PTHR34773">
    <property type="entry name" value="FLAGELLAR SECRETION CHAPERONE FLIS"/>
    <property type="match status" value="1"/>
</dbReference>
<keyword evidence="3 6" id="KW-0963">Cytoplasm</keyword>
<evidence type="ECO:0000256" key="5">
    <source>
        <dbReference type="ARBA" id="ARBA00023186"/>
    </source>
</evidence>
<dbReference type="GO" id="GO:0044780">
    <property type="term" value="P:bacterial-type flagellum assembly"/>
    <property type="evidence" value="ECO:0007669"/>
    <property type="project" value="InterPro"/>
</dbReference>
<dbReference type="Proteomes" id="UP000044377">
    <property type="component" value="Unassembled WGS sequence"/>
</dbReference>
<dbReference type="RefSeq" id="WP_048639305.1">
    <property type="nucleotide sequence ID" value="NZ_CGIG01000001.1"/>
</dbReference>
<dbReference type="STRING" id="1109412.BN1221_04654"/>
<evidence type="ECO:0000313" key="8">
    <source>
        <dbReference type="Proteomes" id="UP000044377"/>
    </source>
</evidence>
<evidence type="ECO:0000256" key="6">
    <source>
        <dbReference type="PIRNR" id="PIRNR039090"/>
    </source>
</evidence>
<dbReference type="GO" id="GO:0071973">
    <property type="term" value="P:bacterial-type flagellum-dependent cell motility"/>
    <property type="evidence" value="ECO:0007669"/>
    <property type="project" value="TreeGrafter"/>
</dbReference>
<dbReference type="CDD" id="cd16098">
    <property type="entry name" value="FliS"/>
    <property type="match status" value="1"/>
</dbReference>
<dbReference type="Pfam" id="PF02561">
    <property type="entry name" value="FliS"/>
    <property type="match status" value="1"/>
</dbReference>
<organism evidence="7 8">
    <name type="scientific">Brenneria goodwinii</name>
    <dbReference type="NCBI Taxonomy" id="1109412"/>
    <lineage>
        <taxon>Bacteria</taxon>
        <taxon>Pseudomonadati</taxon>
        <taxon>Pseudomonadota</taxon>
        <taxon>Gammaproteobacteria</taxon>
        <taxon>Enterobacterales</taxon>
        <taxon>Pectobacteriaceae</taxon>
        <taxon>Brenneria</taxon>
    </lineage>
</organism>
<evidence type="ECO:0000313" key="7">
    <source>
        <dbReference type="EMBL" id="CPR21037.1"/>
    </source>
</evidence>
<evidence type="ECO:0000256" key="3">
    <source>
        <dbReference type="ARBA" id="ARBA00022490"/>
    </source>
</evidence>
<proteinExistence type="inferred from homology"/>
<comment type="similarity">
    <text evidence="2 6">Belongs to the FliS family.</text>
</comment>
<keyword evidence="4 6" id="KW-1005">Bacterial flagellum biogenesis</keyword>
<dbReference type="Gene3D" id="1.20.120.340">
    <property type="entry name" value="Flagellar protein FliS"/>
    <property type="match status" value="1"/>
</dbReference>
<dbReference type="GO" id="GO:0005829">
    <property type="term" value="C:cytosol"/>
    <property type="evidence" value="ECO:0007669"/>
    <property type="project" value="UniProtKB-SubCell"/>
</dbReference>
<dbReference type="AlphaFoldDB" id="A0A0G4K1U8"/>
<dbReference type="PANTHER" id="PTHR34773:SF1">
    <property type="entry name" value="FLAGELLAR SECRETION CHAPERONE FLIS"/>
    <property type="match status" value="1"/>
</dbReference>
<keyword evidence="7" id="KW-0969">Cilium</keyword>
<keyword evidence="8" id="KW-1185">Reference proteome</keyword>
<keyword evidence="7" id="KW-0966">Cell projection</keyword>
<dbReference type="PIRSF" id="PIRSF039090">
    <property type="entry name" value="Flis"/>
    <property type="match status" value="1"/>
</dbReference>
<evidence type="ECO:0000256" key="2">
    <source>
        <dbReference type="ARBA" id="ARBA00008787"/>
    </source>
</evidence>
<sequence>MSMMYGSQAYAKVGLESSVMSASPHQLITLLFDGALSALMRADIFIQEGDTVAKGNALTKAIKIINSGLQASLDMEKGGEVSQNLAQLYDYMVRKLLHVNLYNDRETLAQITELLRGIADAWKQIDENAPAQAKVG</sequence>
<protein>
    <recommendedName>
        <fullName evidence="6">Flagellar secretion chaperone FliS</fullName>
    </recommendedName>
</protein>
<accession>A0A0G4K1U8</accession>
<evidence type="ECO:0000256" key="4">
    <source>
        <dbReference type="ARBA" id="ARBA00022795"/>
    </source>
</evidence>
<dbReference type="SUPFAM" id="SSF101116">
    <property type="entry name" value="Flagellar export chaperone FliS"/>
    <property type="match status" value="1"/>
</dbReference>
<evidence type="ECO:0000256" key="1">
    <source>
        <dbReference type="ARBA" id="ARBA00004514"/>
    </source>
</evidence>
<comment type="subcellular location">
    <subcellularLocation>
        <location evidence="1 6">Cytoplasm</location>
        <location evidence="1 6">Cytosol</location>
    </subcellularLocation>
</comment>